<dbReference type="GO" id="GO:0022627">
    <property type="term" value="C:cytosolic small ribosomal subunit"/>
    <property type="evidence" value="ECO:0007669"/>
    <property type="project" value="TreeGrafter"/>
</dbReference>
<evidence type="ECO:0000313" key="7">
    <source>
        <dbReference type="EMBL" id="PIR82237.1"/>
    </source>
</evidence>
<comment type="similarity">
    <text evidence="1 5 6">Belongs to the universal ribosomal protein uS9 family.</text>
</comment>
<dbReference type="GO" id="GO:0006412">
    <property type="term" value="P:translation"/>
    <property type="evidence" value="ECO:0007669"/>
    <property type="project" value="UniProtKB-UniRule"/>
</dbReference>
<evidence type="ECO:0000256" key="6">
    <source>
        <dbReference type="RuleBase" id="RU003815"/>
    </source>
</evidence>
<evidence type="ECO:0000256" key="5">
    <source>
        <dbReference type="HAMAP-Rule" id="MF_00532"/>
    </source>
</evidence>
<name>A0A2H0U748_9BACT</name>
<dbReference type="GO" id="GO:0003735">
    <property type="term" value="F:structural constituent of ribosome"/>
    <property type="evidence" value="ECO:0007669"/>
    <property type="project" value="InterPro"/>
</dbReference>
<evidence type="ECO:0000256" key="2">
    <source>
        <dbReference type="ARBA" id="ARBA00022980"/>
    </source>
</evidence>
<dbReference type="InterPro" id="IPR020574">
    <property type="entry name" value="Ribosomal_uS9_CS"/>
</dbReference>
<protein>
    <recommendedName>
        <fullName evidence="4 5">Small ribosomal subunit protein uS9</fullName>
    </recommendedName>
</protein>
<dbReference type="SUPFAM" id="SSF54211">
    <property type="entry name" value="Ribosomal protein S5 domain 2-like"/>
    <property type="match status" value="1"/>
</dbReference>
<reference evidence="8" key="1">
    <citation type="submission" date="2017-09" db="EMBL/GenBank/DDBJ databases">
        <title>Depth-based differentiation of microbial function through sediment-hosted aquifers and enrichment of novel symbionts in the deep terrestrial subsurface.</title>
        <authorList>
            <person name="Probst A.J."/>
            <person name="Ladd B."/>
            <person name="Jarett J.K."/>
            <person name="Geller-Mcgrath D.E."/>
            <person name="Sieber C.M.K."/>
            <person name="Emerson J.B."/>
            <person name="Anantharaman K."/>
            <person name="Thomas B.C."/>
            <person name="Malmstrom R."/>
            <person name="Stieglmeier M."/>
            <person name="Klingl A."/>
            <person name="Woyke T."/>
            <person name="Ryan C.M."/>
            <person name="Banfield J.F."/>
        </authorList>
    </citation>
    <scope>NUCLEOTIDE SEQUENCE [LARGE SCALE GENOMIC DNA]</scope>
</reference>
<dbReference type="PROSITE" id="PS00360">
    <property type="entry name" value="RIBOSOMAL_S9"/>
    <property type="match status" value="1"/>
</dbReference>
<keyword evidence="3 5" id="KW-0687">Ribonucleoprotein</keyword>
<dbReference type="NCBIfam" id="NF001099">
    <property type="entry name" value="PRK00132.1"/>
    <property type="match status" value="1"/>
</dbReference>
<evidence type="ECO:0000256" key="3">
    <source>
        <dbReference type="ARBA" id="ARBA00023274"/>
    </source>
</evidence>
<dbReference type="AlphaFoldDB" id="A0A2H0U748"/>
<dbReference type="Proteomes" id="UP000231379">
    <property type="component" value="Unassembled WGS sequence"/>
</dbReference>
<gene>
    <name evidence="5" type="primary">rpsI</name>
    <name evidence="7" type="ORF">COU20_03720</name>
</gene>
<comment type="caution">
    <text evidence="7">The sequence shown here is derived from an EMBL/GenBank/DDBJ whole genome shotgun (WGS) entry which is preliminary data.</text>
</comment>
<organism evidence="7 8">
    <name type="scientific">Candidatus Kaiserbacteria bacterium CG10_big_fil_rev_8_21_14_0_10_59_10</name>
    <dbReference type="NCBI Taxonomy" id="1974612"/>
    <lineage>
        <taxon>Bacteria</taxon>
        <taxon>Candidatus Kaiseribacteriota</taxon>
    </lineage>
</organism>
<dbReference type="HAMAP" id="MF_00532_B">
    <property type="entry name" value="Ribosomal_uS9_B"/>
    <property type="match status" value="1"/>
</dbReference>
<dbReference type="Pfam" id="PF00380">
    <property type="entry name" value="Ribosomal_S9"/>
    <property type="match status" value="1"/>
</dbReference>
<dbReference type="Gene3D" id="3.30.230.10">
    <property type="match status" value="1"/>
</dbReference>
<dbReference type="PANTHER" id="PTHR21569">
    <property type="entry name" value="RIBOSOMAL PROTEIN S9"/>
    <property type="match status" value="1"/>
</dbReference>
<evidence type="ECO:0000256" key="4">
    <source>
        <dbReference type="ARBA" id="ARBA00035259"/>
    </source>
</evidence>
<evidence type="ECO:0000256" key="1">
    <source>
        <dbReference type="ARBA" id="ARBA00005251"/>
    </source>
</evidence>
<dbReference type="PANTHER" id="PTHR21569:SF1">
    <property type="entry name" value="SMALL RIBOSOMAL SUBUNIT PROTEIN US9M"/>
    <property type="match status" value="1"/>
</dbReference>
<dbReference type="InterPro" id="IPR020568">
    <property type="entry name" value="Ribosomal_Su5_D2-typ_SF"/>
</dbReference>
<proteinExistence type="inferred from homology"/>
<accession>A0A2H0U748</accession>
<dbReference type="InterPro" id="IPR014721">
    <property type="entry name" value="Ribsml_uS5_D2-typ_fold_subgr"/>
</dbReference>
<sequence>MSAKNTYTEAVGRRKTATARVRIVEAKNPAIVVNDTDAAAYFPGAQLVESVYAPMKAIGASYAVTAKVSGGGKKAQATALQLGLARALVEADAERRKELKVRGFLTRDARAVERKKFGLRKARRAPQWSKR</sequence>
<dbReference type="GO" id="GO:0003723">
    <property type="term" value="F:RNA binding"/>
    <property type="evidence" value="ECO:0007669"/>
    <property type="project" value="TreeGrafter"/>
</dbReference>
<evidence type="ECO:0000313" key="8">
    <source>
        <dbReference type="Proteomes" id="UP000231379"/>
    </source>
</evidence>
<dbReference type="InterPro" id="IPR023035">
    <property type="entry name" value="Ribosomal_uS9_bac/plastid"/>
</dbReference>
<dbReference type="InterPro" id="IPR000754">
    <property type="entry name" value="Ribosomal_uS9"/>
</dbReference>
<keyword evidence="2 5" id="KW-0689">Ribosomal protein</keyword>
<dbReference type="EMBL" id="PFBM01000021">
    <property type="protein sequence ID" value="PIR82237.1"/>
    <property type="molecule type" value="Genomic_DNA"/>
</dbReference>